<accession>A0A507DR63</accession>
<gene>
    <name evidence="3" type="ORF">PhCBS80983_g06196</name>
</gene>
<dbReference type="PROSITE" id="PS51391">
    <property type="entry name" value="CID"/>
    <property type="match status" value="1"/>
</dbReference>
<comment type="caution">
    <text evidence="3">The sequence shown here is derived from an EMBL/GenBank/DDBJ whole genome shotgun (WGS) entry which is preliminary data.</text>
</comment>
<dbReference type="InterPro" id="IPR008942">
    <property type="entry name" value="ENTH_VHS"/>
</dbReference>
<dbReference type="FunFam" id="1.25.40.90:FF:000016">
    <property type="entry name" value="mRNA cleavage factor complex component Pcf11"/>
    <property type="match status" value="1"/>
</dbReference>
<dbReference type="Proteomes" id="UP000318582">
    <property type="component" value="Unassembled WGS sequence"/>
</dbReference>
<dbReference type="SUPFAM" id="SSF48464">
    <property type="entry name" value="ENTH/VHS domain"/>
    <property type="match status" value="1"/>
</dbReference>
<organism evidence="3 4">
    <name type="scientific">Powellomyces hirtus</name>
    <dbReference type="NCBI Taxonomy" id="109895"/>
    <lineage>
        <taxon>Eukaryota</taxon>
        <taxon>Fungi</taxon>
        <taxon>Fungi incertae sedis</taxon>
        <taxon>Chytridiomycota</taxon>
        <taxon>Chytridiomycota incertae sedis</taxon>
        <taxon>Chytridiomycetes</taxon>
        <taxon>Spizellomycetales</taxon>
        <taxon>Powellomycetaceae</taxon>
        <taxon>Powellomyces</taxon>
    </lineage>
</organism>
<dbReference type="InterPro" id="IPR045154">
    <property type="entry name" value="PCF11-like"/>
</dbReference>
<protein>
    <recommendedName>
        <fullName evidence="2">CID domain-containing protein</fullName>
    </recommendedName>
</protein>
<dbReference type="AlphaFoldDB" id="A0A507DR63"/>
<dbReference type="GO" id="GO:0003729">
    <property type="term" value="F:mRNA binding"/>
    <property type="evidence" value="ECO:0007669"/>
    <property type="project" value="InterPro"/>
</dbReference>
<feature type="domain" description="CID" evidence="2">
    <location>
        <begin position="8"/>
        <end position="141"/>
    </location>
</feature>
<feature type="region of interest" description="Disordered" evidence="1">
    <location>
        <begin position="602"/>
        <end position="645"/>
    </location>
</feature>
<evidence type="ECO:0000313" key="4">
    <source>
        <dbReference type="Proteomes" id="UP000318582"/>
    </source>
</evidence>
<name>A0A507DR63_9FUNG</name>
<dbReference type="GO" id="GO:0005737">
    <property type="term" value="C:cytoplasm"/>
    <property type="evidence" value="ECO:0007669"/>
    <property type="project" value="TreeGrafter"/>
</dbReference>
<dbReference type="Pfam" id="PF04818">
    <property type="entry name" value="CID"/>
    <property type="match status" value="1"/>
</dbReference>
<dbReference type="InterPro" id="IPR057242">
    <property type="entry name" value="PCFS4-like"/>
</dbReference>
<dbReference type="SMART" id="SM00582">
    <property type="entry name" value="RPR"/>
    <property type="match status" value="1"/>
</dbReference>
<keyword evidence="4" id="KW-1185">Reference proteome</keyword>
<evidence type="ECO:0000259" key="2">
    <source>
        <dbReference type="PROSITE" id="PS51391"/>
    </source>
</evidence>
<dbReference type="InterPro" id="IPR047415">
    <property type="entry name" value="Pcf11_CID"/>
</dbReference>
<feature type="region of interest" description="Disordered" evidence="1">
    <location>
        <begin position="166"/>
        <end position="250"/>
    </location>
</feature>
<feature type="compositionally biased region" description="Basic and acidic residues" evidence="1">
    <location>
        <begin position="226"/>
        <end position="240"/>
    </location>
</feature>
<proteinExistence type="predicted"/>
<reference evidence="3 4" key="1">
    <citation type="journal article" date="2019" name="Sci. Rep.">
        <title>Comparative genomics of chytrid fungi reveal insights into the obligate biotrophic and pathogenic lifestyle of Synchytrium endobioticum.</title>
        <authorList>
            <person name="van de Vossenberg B.T.L.H."/>
            <person name="Warris S."/>
            <person name="Nguyen H.D.T."/>
            <person name="van Gent-Pelzer M.P.E."/>
            <person name="Joly D.L."/>
            <person name="van de Geest H.C."/>
            <person name="Bonants P.J.M."/>
            <person name="Smith D.S."/>
            <person name="Levesque C.A."/>
            <person name="van der Lee T.A.J."/>
        </authorList>
    </citation>
    <scope>NUCLEOTIDE SEQUENCE [LARGE SCALE GENOMIC DNA]</scope>
    <source>
        <strain evidence="3 4">CBS 809.83</strain>
    </source>
</reference>
<feature type="compositionally biased region" description="Polar residues" evidence="1">
    <location>
        <begin position="241"/>
        <end position="250"/>
    </location>
</feature>
<sequence>MTHANAADLEAIRLEYRASLADLTFNSKPIITNLTIIAQENLGAAPAIVRAIEDQLRNAQPKQKLPVLYLLDSILKNVGNIYISLFERNIVRMFATAFEVIDSDEKQRFIKVLLTWKNHPAGPLFSAGTIAALENVVAKMGRVAPARRPSLGPIHVNPNFVALAQSVSPQSSTPPPSAIFPGLGNQQKGVHRGATDRVPQRSPYDRPRGSRGRPDSSRRMNGNIHRNADSAHIAARDSNPRQRSPSSVDVSALQHQIKTVLAQKEALALMNPMDSSAVGHVQVLTQLLQAVQTTALDAASIAQIGQMLQQYAASVHIPPIPAAQPPVPVLSLLPTVASLAQSFNFGLAPGPSVPPSFSTSGFMTTQGLIPTGAQSFLSNPDALKGLLGSLDSQTNMMAGISSSFGITGGHGNINAGPQSTPVPDSTTGGNVQSIKDLPLIRLVHEDLNRTYPMAVRLLYEALDLQCRQCGTRYPRNETGRAKMDLHLDWHFRQNRRAKEKAKKAISRDWFVNEDEWVAEREVDIRDRKAPMLFFDRDTPEAAGPVEIVSNIPAAGEANPRCAVCTEELEKFYDEETDDWMLRGAVRVDNTLYHQACHKDAEKRMTATPTATPPSLSVSHSPDIGKRKRELSDEDGGVKIKTEISV</sequence>
<feature type="compositionally biased region" description="Basic and acidic residues" evidence="1">
    <location>
        <begin position="193"/>
        <end position="218"/>
    </location>
</feature>
<feature type="compositionally biased region" description="Basic and acidic residues" evidence="1">
    <location>
        <begin position="635"/>
        <end position="645"/>
    </location>
</feature>
<dbReference type="Pfam" id="PF23228">
    <property type="entry name" value="zf_PCFS4"/>
    <property type="match status" value="1"/>
</dbReference>
<dbReference type="GO" id="GO:0005849">
    <property type="term" value="C:mRNA cleavage factor complex"/>
    <property type="evidence" value="ECO:0007669"/>
    <property type="project" value="TreeGrafter"/>
</dbReference>
<evidence type="ECO:0000313" key="3">
    <source>
        <dbReference type="EMBL" id="TPX53735.1"/>
    </source>
</evidence>
<dbReference type="GO" id="GO:0000993">
    <property type="term" value="F:RNA polymerase II complex binding"/>
    <property type="evidence" value="ECO:0007669"/>
    <property type="project" value="InterPro"/>
</dbReference>
<dbReference type="CDD" id="cd16982">
    <property type="entry name" value="CID_Pcf11"/>
    <property type="match status" value="1"/>
</dbReference>
<dbReference type="InterPro" id="IPR006569">
    <property type="entry name" value="CID_dom"/>
</dbReference>
<dbReference type="GO" id="GO:0031124">
    <property type="term" value="P:mRNA 3'-end processing"/>
    <property type="evidence" value="ECO:0007669"/>
    <property type="project" value="InterPro"/>
</dbReference>
<dbReference type="EMBL" id="QEAQ01000199">
    <property type="protein sequence ID" value="TPX53735.1"/>
    <property type="molecule type" value="Genomic_DNA"/>
</dbReference>
<dbReference type="Gene3D" id="1.25.40.90">
    <property type="match status" value="1"/>
</dbReference>
<dbReference type="GO" id="GO:0006369">
    <property type="term" value="P:termination of RNA polymerase II transcription"/>
    <property type="evidence" value="ECO:0007669"/>
    <property type="project" value="InterPro"/>
</dbReference>
<dbReference type="PANTHER" id="PTHR15921:SF3">
    <property type="entry name" value="PRE-MRNA CLEAVAGE COMPLEX 2 PROTEIN PCF11"/>
    <property type="match status" value="1"/>
</dbReference>
<dbReference type="PANTHER" id="PTHR15921">
    <property type="entry name" value="PRE-MRNA CLEAVAGE COMPLEX II"/>
    <property type="match status" value="1"/>
</dbReference>
<evidence type="ECO:0000256" key="1">
    <source>
        <dbReference type="SAM" id="MobiDB-lite"/>
    </source>
</evidence>
<dbReference type="STRING" id="109895.A0A507DR63"/>